<dbReference type="AlphaFoldDB" id="A0A2S0WMY9"/>
<dbReference type="InterPro" id="IPR013107">
    <property type="entry name" value="Acyl-CoA_DH_C"/>
</dbReference>
<feature type="domain" description="Acyl-CoA dehydrogenase C-terminal" evidence="3">
    <location>
        <begin position="28"/>
        <end position="88"/>
    </location>
</feature>
<feature type="compositionally biased region" description="Basic and acidic residues" evidence="2">
    <location>
        <begin position="25"/>
        <end position="34"/>
    </location>
</feature>
<feature type="compositionally biased region" description="Basic and acidic residues" evidence="2">
    <location>
        <begin position="1"/>
        <end position="14"/>
    </location>
</feature>
<dbReference type="GO" id="GO:0016627">
    <property type="term" value="F:oxidoreductase activity, acting on the CH-CH group of donors"/>
    <property type="evidence" value="ECO:0007669"/>
    <property type="project" value="InterPro"/>
</dbReference>
<proteinExistence type="predicted"/>
<accession>A0A5F2F5U6</accession>
<evidence type="ECO:0000313" key="5">
    <source>
        <dbReference type="Proteomes" id="UP000244384"/>
    </source>
</evidence>
<dbReference type="Proteomes" id="UP000244384">
    <property type="component" value="Chromosome"/>
</dbReference>
<feature type="region of interest" description="Disordered" evidence="2">
    <location>
        <begin position="1"/>
        <end position="38"/>
    </location>
</feature>
<sequence length="106" mass="11589">MGTADEGRHGREPQRLGQHQQDVAAAREADETVPRRGAQVEQALPHLVEDAERRTIVDTALEVAGGGAFFRSSPLERAYRDVRGGPFHPLPPEATLELIGRRALSD</sequence>
<accession>A0A2S0WMY9</accession>
<protein>
    <recommendedName>
        <fullName evidence="3">Acyl-CoA dehydrogenase C-terminal domain-containing protein</fullName>
    </recommendedName>
</protein>
<dbReference type="EMBL" id="CP026952">
    <property type="protein sequence ID" value="AWB92708.1"/>
    <property type="molecule type" value="Genomic_DNA"/>
</dbReference>
<organism evidence="4 5">
    <name type="scientific">Aeromicrobium chenweiae</name>
    <dbReference type="NCBI Taxonomy" id="2079793"/>
    <lineage>
        <taxon>Bacteria</taxon>
        <taxon>Bacillati</taxon>
        <taxon>Actinomycetota</taxon>
        <taxon>Actinomycetes</taxon>
        <taxon>Propionibacteriales</taxon>
        <taxon>Nocardioidaceae</taxon>
        <taxon>Aeromicrobium</taxon>
    </lineage>
</organism>
<evidence type="ECO:0000313" key="4">
    <source>
        <dbReference type="EMBL" id="AWB92708.1"/>
    </source>
</evidence>
<gene>
    <name evidence="4" type="ORF">C3E78_11120</name>
</gene>
<dbReference type="SUPFAM" id="SSF47203">
    <property type="entry name" value="Acyl-CoA dehydrogenase C-terminal domain-like"/>
    <property type="match status" value="1"/>
</dbReference>
<dbReference type="InterPro" id="IPR036250">
    <property type="entry name" value="AcylCo_DH-like_C"/>
</dbReference>
<reference evidence="5" key="1">
    <citation type="submission" date="2018-01" db="EMBL/GenBank/DDBJ databases">
        <authorList>
            <person name="Li J."/>
        </authorList>
    </citation>
    <scope>NUCLEOTIDE SEQUENCE [LARGE SCALE GENOMIC DNA]</scope>
    <source>
        <strain evidence="5">592</strain>
    </source>
</reference>
<evidence type="ECO:0000259" key="3">
    <source>
        <dbReference type="Pfam" id="PF08028"/>
    </source>
</evidence>
<dbReference type="KEGG" id="aez:C3E78_11120"/>
<dbReference type="Pfam" id="PF08028">
    <property type="entry name" value="Acyl-CoA_dh_2"/>
    <property type="match status" value="1"/>
</dbReference>
<keyword evidence="5" id="KW-1185">Reference proteome</keyword>
<evidence type="ECO:0000256" key="1">
    <source>
        <dbReference type="ARBA" id="ARBA00023002"/>
    </source>
</evidence>
<dbReference type="OrthoDB" id="2986495at2"/>
<dbReference type="Gene3D" id="1.20.140.10">
    <property type="entry name" value="Butyryl-CoA Dehydrogenase, subunit A, domain 3"/>
    <property type="match status" value="1"/>
</dbReference>
<keyword evidence="1" id="KW-0560">Oxidoreductase</keyword>
<name>A0A2S0WMY9_9ACTN</name>
<evidence type="ECO:0000256" key="2">
    <source>
        <dbReference type="SAM" id="MobiDB-lite"/>
    </source>
</evidence>